<gene>
    <name evidence="1" type="ORF">OTU49_003499</name>
</gene>
<keyword evidence="2" id="KW-1185">Reference proteome</keyword>
<accession>A0AAW0X406</accession>
<dbReference type="EMBL" id="JARKIK010000037">
    <property type="protein sequence ID" value="KAK8739142.1"/>
    <property type="molecule type" value="Genomic_DNA"/>
</dbReference>
<sequence length="611" mass="70133">MPTSQFPRLRQCDRLDNLCLSTLKRSLLRAFYVLGKKRCISTPDGLLGGGNHNHDVTKLCEKDTLSPIEEIRSYLFPKLPICYRQQVFEEIFISMACPEFDKNKIVTELEFKFKSYDVVAGTSDMNQIIQNYLKCLLLGYVTKLDFSALYAMESCWVARSRRILHTWNEVKGEGSMCVKKLENGCNEIGLRNVKAMWKDLIFQHGRAVSDGAVASAPYFRELVDINVDHVATGQLVWSIGCNCPYLEKLSLYLDATDRSRYSKHFEDELVSGLTALYGHKKFTPTSYRGRPVGCPKLQTLIMPNLENVEKLEICSAKLLCYLPSLQEIYNLCTARTFEALLNENDFKRKPLSLINIDESYPDEPTTEDICDHYNVQVKYFFPNLTTVKMVQSKHRSSLRILSNFPKVNNLEVLLSDVGELEFGINFGRITHFKNNCRWDEKRLAGFCQRAPNLEQLSFSSGSLHKHRKSRDIISFPALKLITLHNLDYIDPEPFISLIKGTKVLTHIIIEDFDKGECSHNLLTVINDKVIAAIISSLKKLVKFHAGLRDYCACCQYAMTMKSVHHFFNNCPDLEEIGNLFHWDIPHHDVLALKKEAKEKNWDIKLYPSDSF</sequence>
<proteinExistence type="predicted"/>
<organism evidence="1 2">
    <name type="scientific">Cherax quadricarinatus</name>
    <name type="common">Australian red claw crayfish</name>
    <dbReference type="NCBI Taxonomy" id="27406"/>
    <lineage>
        <taxon>Eukaryota</taxon>
        <taxon>Metazoa</taxon>
        <taxon>Ecdysozoa</taxon>
        <taxon>Arthropoda</taxon>
        <taxon>Crustacea</taxon>
        <taxon>Multicrustacea</taxon>
        <taxon>Malacostraca</taxon>
        <taxon>Eumalacostraca</taxon>
        <taxon>Eucarida</taxon>
        <taxon>Decapoda</taxon>
        <taxon>Pleocyemata</taxon>
        <taxon>Astacidea</taxon>
        <taxon>Parastacoidea</taxon>
        <taxon>Parastacidae</taxon>
        <taxon>Cherax</taxon>
    </lineage>
</organism>
<dbReference type="InterPro" id="IPR032675">
    <property type="entry name" value="LRR_dom_sf"/>
</dbReference>
<comment type="caution">
    <text evidence="1">The sequence shown here is derived from an EMBL/GenBank/DDBJ whole genome shotgun (WGS) entry which is preliminary data.</text>
</comment>
<dbReference type="Gene3D" id="3.80.10.10">
    <property type="entry name" value="Ribonuclease Inhibitor"/>
    <property type="match status" value="1"/>
</dbReference>
<dbReference type="Proteomes" id="UP001445076">
    <property type="component" value="Unassembled WGS sequence"/>
</dbReference>
<evidence type="ECO:0000313" key="2">
    <source>
        <dbReference type="Proteomes" id="UP001445076"/>
    </source>
</evidence>
<name>A0AAW0X406_CHEQU</name>
<reference evidence="1 2" key="1">
    <citation type="journal article" date="2024" name="BMC Genomics">
        <title>Genome assembly of redclaw crayfish (Cherax quadricarinatus) provides insights into its immune adaptation and hypoxia tolerance.</title>
        <authorList>
            <person name="Liu Z."/>
            <person name="Zheng J."/>
            <person name="Li H."/>
            <person name="Fang K."/>
            <person name="Wang S."/>
            <person name="He J."/>
            <person name="Zhou D."/>
            <person name="Weng S."/>
            <person name="Chi M."/>
            <person name="Gu Z."/>
            <person name="He J."/>
            <person name="Li F."/>
            <person name="Wang M."/>
        </authorList>
    </citation>
    <scope>NUCLEOTIDE SEQUENCE [LARGE SCALE GENOMIC DNA]</scope>
    <source>
        <strain evidence="1">ZL_2023a</strain>
    </source>
</reference>
<protein>
    <submittedName>
        <fullName evidence="1">Uncharacterized protein</fullName>
    </submittedName>
</protein>
<dbReference type="AlphaFoldDB" id="A0AAW0X406"/>
<dbReference type="SUPFAM" id="SSF52047">
    <property type="entry name" value="RNI-like"/>
    <property type="match status" value="1"/>
</dbReference>
<evidence type="ECO:0000313" key="1">
    <source>
        <dbReference type="EMBL" id="KAK8739142.1"/>
    </source>
</evidence>